<dbReference type="SUPFAM" id="SSF103473">
    <property type="entry name" value="MFS general substrate transporter"/>
    <property type="match status" value="1"/>
</dbReference>
<evidence type="ECO:0000256" key="6">
    <source>
        <dbReference type="ARBA" id="ARBA00023136"/>
    </source>
</evidence>
<keyword evidence="5" id="KW-0534">Nitrate assimilation</keyword>
<feature type="transmembrane region" description="Helical" evidence="7">
    <location>
        <begin position="112"/>
        <end position="132"/>
    </location>
</feature>
<dbReference type="PROSITE" id="PS50850">
    <property type="entry name" value="MFS"/>
    <property type="match status" value="1"/>
</dbReference>
<feature type="transmembrane region" description="Helical" evidence="7">
    <location>
        <begin position="254"/>
        <end position="274"/>
    </location>
</feature>
<evidence type="ECO:0000256" key="5">
    <source>
        <dbReference type="ARBA" id="ARBA00023063"/>
    </source>
</evidence>
<protein>
    <submittedName>
        <fullName evidence="9">NarK/NasA family nitrate transporter</fullName>
    </submittedName>
</protein>
<proteinExistence type="inferred from homology"/>
<comment type="caution">
    <text evidence="9">The sequence shown here is derived from an EMBL/GenBank/DDBJ whole genome shotgun (WGS) entry which is preliminary data.</text>
</comment>
<feature type="transmembrane region" description="Helical" evidence="7">
    <location>
        <begin position="360"/>
        <end position="379"/>
    </location>
</feature>
<dbReference type="Proteomes" id="UP000814385">
    <property type="component" value="Unassembled WGS sequence"/>
</dbReference>
<dbReference type="RefSeq" id="WP_238975924.1">
    <property type="nucleotide sequence ID" value="NZ_JABFUC010000002.1"/>
</dbReference>
<evidence type="ECO:0000256" key="4">
    <source>
        <dbReference type="ARBA" id="ARBA00022989"/>
    </source>
</evidence>
<feature type="transmembrane region" description="Helical" evidence="7">
    <location>
        <begin position="421"/>
        <end position="442"/>
    </location>
</feature>
<keyword evidence="10" id="KW-1185">Reference proteome</keyword>
<feature type="transmembrane region" description="Helical" evidence="7">
    <location>
        <begin position="83"/>
        <end position="100"/>
    </location>
</feature>
<keyword evidence="3 7" id="KW-0812">Transmembrane</keyword>
<keyword evidence="4 7" id="KW-1133">Transmembrane helix</keyword>
<feature type="transmembrane region" description="Helical" evidence="7">
    <location>
        <begin position="144"/>
        <end position="167"/>
    </location>
</feature>
<accession>A0ABS9P621</accession>
<evidence type="ECO:0000259" key="8">
    <source>
        <dbReference type="PROSITE" id="PS50850"/>
    </source>
</evidence>
<dbReference type="InterPro" id="IPR036259">
    <property type="entry name" value="MFS_trans_sf"/>
</dbReference>
<feature type="transmembrane region" description="Helical" evidence="7">
    <location>
        <begin position="12"/>
        <end position="32"/>
    </location>
</feature>
<evidence type="ECO:0000313" key="10">
    <source>
        <dbReference type="Proteomes" id="UP000814385"/>
    </source>
</evidence>
<dbReference type="InterPro" id="IPR020846">
    <property type="entry name" value="MFS_dom"/>
</dbReference>
<dbReference type="PANTHER" id="PTHR23515">
    <property type="entry name" value="HIGH-AFFINITY NITRATE TRANSPORTER 2.3"/>
    <property type="match status" value="1"/>
</dbReference>
<comment type="subcellular location">
    <subcellularLocation>
        <location evidence="1">Membrane</location>
        <topology evidence="1">Multi-pass membrane protein</topology>
    </subcellularLocation>
</comment>
<feature type="transmembrane region" description="Helical" evidence="7">
    <location>
        <begin position="325"/>
        <end position="344"/>
    </location>
</feature>
<evidence type="ECO:0000256" key="3">
    <source>
        <dbReference type="ARBA" id="ARBA00022692"/>
    </source>
</evidence>
<comment type="similarity">
    <text evidence="2">Belongs to the major facilitator superfamily. Nitrate/nitrite porter (TC 2.A.1.8) family.</text>
</comment>
<evidence type="ECO:0000256" key="1">
    <source>
        <dbReference type="ARBA" id="ARBA00004141"/>
    </source>
</evidence>
<evidence type="ECO:0000256" key="2">
    <source>
        <dbReference type="ARBA" id="ARBA00008432"/>
    </source>
</evidence>
<feature type="transmembrane region" description="Helical" evidence="7">
    <location>
        <begin position="385"/>
        <end position="409"/>
    </location>
</feature>
<feature type="transmembrane region" description="Helical" evidence="7">
    <location>
        <begin position="215"/>
        <end position="242"/>
    </location>
</feature>
<dbReference type="InterPro" id="IPR044772">
    <property type="entry name" value="NO3_transporter"/>
</dbReference>
<organism evidence="9 10">
    <name type="scientific">Billgrantia campisalis</name>
    <dbReference type="NCBI Taxonomy" id="74661"/>
    <lineage>
        <taxon>Bacteria</taxon>
        <taxon>Pseudomonadati</taxon>
        <taxon>Pseudomonadota</taxon>
        <taxon>Gammaproteobacteria</taxon>
        <taxon>Oceanospirillales</taxon>
        <taxon>Halomonadaceae</taxon>
        <taxon>Billgrantia</taxon>
    </lineage>
</organism>
<dbReference type="Gene3D" id="1.20.1250.20">
    <property type="entry name" value="MFS general substrate transporter like domains"/>
    <property type="match status" value="2"/>
</dbReference>
<dbReference type="InterPro" id="IPR011701">
    <property type="entry name" value="MFS"/>
</dbReference>
<feature type="transmembrane region" description="Helical" evidence="7">
    <location>
        <begin position="448"/>
        <end position="467"/>
    </location>
</feature>
<gene>
    <name evidence="9" type="ORF">HOP52_03755</name>
</gene>
<evidence type="ECO:0000256" key="7">
    <source>
        <dbReference type="SAM" id="Phobius"/>
    </source>
</evidence>
<reference evidence="9 10" key="1">
    <citation type="submission" date="2020-05" db="EMBL/GenBank/DDBJ databases">
        <title>Comparative genomic analysis of denitrifying bacteria from Halomonas genus.</title>
        <authorList>
            <person name="Wang L."/>
            <person name="Shao Z."/>
        </authorList>
    </citation>
    <scope>NUCLEOTIDE SEQUENCE [LARGE SCALE GENOMIC DNA]</scope>
    <source>
        <strain evidence="9 10">A4</strain>
    </source>
</reference>
<feature type="transmembrane region" description="Helical" evidence="7">
    <location>
        <begin position="52"/>
        <end position="71"/>
    </location>
</feature>
<evidence type="ECO:0000313" key="9">
    <source>
        <dbReference type="EMBL" id="MCG6656894.1"/>
    </source>
</evidence>
<name>A0ABS9P621_9GAMM</name>
<feature type="domain" description="Major facilitator superfamily (MFS) profile" evidence="8">
    <location>
        <begin position="16"/>
        <end position="471"/>
    </location>
</feature>
<feature type="transmembrane region" description="Helical" evidence="7">
    <location>
        <begin position="173"/>
        <end position="194"/>
    </location>
</feature>
<keyword evidence="6 7" id="KW-0472">Membrane</keyword>
<sequence length="498" mass="54907">MKVADLFKFRTPEIRALHLTWIAFFITFYVWFNMAPLASSMLRSVDWLTQDHIRLFAITNVALTIPARIIVGMALDRFGPRRVFSILMVVMAIPALAFAFGNTMTQLLISRLILSSIGASFVVGIHMTALWFKPKHIGFAEGFYAGWGNFGSAAAAMTLPTIALTMLGGEDGWRWAIAISAIVMAAYGVFYWFAITDGPSASSHRKTRKALAMEVSTWGDMIKLILWTIPLVGCLAILVWRIQDMGFLSTNGALIAYLAILAIVIYQVVQIIRVNVPILKKGVPEDDKYHFNSVAALNTTYFANFGAELAVISMLPMFFEQTWGLSAAAAGLIAASFAFVNLVARPMGGAVSDRMGNRRFVMLSYMFGIGIGFMLMGLMNSNWPLIVAIAITIFTSFFVQGSEGATFGIIPSIKRRITGQISGMAGAYGNVGAVVYLTIFTFVTPTQFFYILAGGAFLSWLVCFIWLKEPEGAFDEEYYVSSVDRMIEEQENLKAQQG</sequence>
<dbReference type="Pfam" id="PF07690">
    <property type="entry name" value="MFS_1"/>
    <property type="match status" value="2"/>
</dbReference>
<dbReference type="EMBL" id="JABFUC010000002">
    <property type="protein sequence ID" value="MCG6656894.1"/>
    <property type="molecule type" value="Genomic_DNA"/>
</dbReference>